<dbReference type="Proteomes" id="UP000499080">
    <property type="component" value="Unassembled WGS sequence"/>
</dbReference>
<dbReference type="EMBL" id="BGPR01011007">
    <property type="protein sequence ID" value="GBN49142.1"/>
    <property type="molecule type" value="Genomic_DNA"/>
</dbReference>
<protein>
    <submittedName>
        <fullName evidence="2">Uncharacterized protein</fullName>
    </submittedName>
</protein>
<evidence type="ECO:0000313" key="3">
    <source>
        <dbReference type="Proteomes" id="UP000499080"/>
    </source>
</evidence>
<keyword evidence="3" id="KW-1185">Reference proteome</keyword>
<sequence>MGGQLYYAIRYDYGSSMHRTQVTPPKKMKVRFFLHQPPGEDSWTDDIPHCLSVTPHLSNRQPVSIFHPAHPHRSQVEPAGFETKAVRRRRNLSVGWVGRISEENGVLKRQLRRRMGGN</sequence>
<evidence type="ECO:0000256" key="1">
    <source>
        <dbReference type="SAM" id="MobiDB-lite"/>
    </source>
</evidence>
<dbReference type="OrthoDB" id="10577097at2759"/>
<comment type="caution">
    <text evidence="2">The sequence shown here is derived from an EMBL/GenBank/DDBJ whole genome shotgun (WGS) entry which is preliminary data.</text>
</comment>
<accession>A0A4Y2PDF7</accession>
<organism evidence="2 3">
    <name type="scientific">Araneus ventricosus</name>
    <name type="common">Orbweaver spider</name>
    <name type="synonym">Epeira ventricosa</name>
    <dbReference type="NCBI Taxonomy" id="182803"/>
    <lineage>
        <taxon>Eukaryota</taxon>
        <taxon>Metazoa</taxon>
        <taxon>Ecdysozoa</taxon>
        <taxon>Arthropoda</taxon>
        <taxon>Chelicerata</taxon>
        <taxon>Arachnida</taxon>
        <taxon>Araneae</taxon>
        <taxon>Araneomorphae</taxon>
        <taxon>Entelegynae</taxon>
        <taxon>Araneoidea</taxon>
        <taxon>Araneidae</taxon>
        <taxon>Araneus</taxon>
    </lineage>
</organism>
<evidence type="ECO:0000313" key="2">
    <source>
        <dbReference type="EMBL" id="GBN49142.1"/>
    </source>
</evidence>
<proteinExistence type="predicted"/>
<gene>
    <name evidence="2" type="ORF">AVEN_241629_1</name>
</gene>
<dbReference type="AlphaFoldDB" id="A0A4Y2PDF7"/>
<feature type="region of interest" description="Disordered" evidence="1">
    <location>
        <begin position="62"/>
        <end position="81"/>
    </location>
</feature>
<reference evidence="2 3" key="1">
    <citation type="journal article" date="2019" name="Sci. Rep.">
        <title>Orb-weaving spider Araneus ventricosus genome elucidates the spidroin gene catalogue.</title>
        <authorList>
            <person name="Kono N."/>
            <person name="Nakamura H."/>
            <person name="Ohtoshi R."/>
            <person name="Moran D.A.P."/>
            <person name="Shinohara A."/>
            <person name="Yoshida Y."/>
            <person name="Fujiwara M."/>
            <person name="Mori M."/>
            <person name="Tomita M."/>
            <person name="Arakawa K."/>
        </authorList>
    </citation>
    <scope>NUCLEOTIDE SEQUENCE [LARGE SCALE GENOMIC DNA]</scope>
</reference>
<name>A0A4Y2PDF7_ARAVE</name>
<feature type="non-terminal residue" evidence="2">
    <location>
        <position position="118"/>
    </location>
</feature>